<evidence type="ECO:0000256" key="2">
    <source>
        <dbReference type="ARBA" id="ARBA00009766"/>
    </source>
</evidence>
<comment type="subcellular location">
    <subcellularLocation>
        <location evidence="1">Fimbrium</location>
    </subcellularLocation>
</comment>
<comment type="similarity">
    <text evidence="2">Belongs to the CsgA/CsgB family.</text>
</comment>
<accession>A0A3S5DCX5</accession>
<dbReference type="Pfam" id="PF07012">
    <property type="entry name" value="Curlin_rpt"/>
    <property type="match status" value="1"/>
</dbReference>
<organism evidence="5 6">
    <name type="scientific">Salmonella enterica I</name>
    <dbReference type="NCBI Taxonomy" id="59201"/>
    <lineage>
        <taxon>Bacteria</taxon>
        <taxon>Pseudomonadati</taxon>
        <taxon>Pseudomonadota</taxon>
        <taxon>Gammaproteobacteria</taxon>
        <taxon>Enterobacterales</taxon>
        <taxon>Enterobacteriaceae</taxon>
        <taxon>Salmonella</taxon>
    </lineage>
</organism>
<dbReference type="AlphaFoldDB" id="A0A3S5DCX5"/>
<evidence type="ECO:0000256" key="3">
    <source>
        <dbReference type="ARBA" id="ARBA00022729"/>
    </source>
</evidence>
<evidence type="ECO:0000256" key="1">
    <source>
        <dbReference type="ARBA" id="ARBA00004561"/>
    </source>
</evidence>
<proteinExistence type="inferred from homology"/>
<evidence type="ECO:0000256" key="4">
    <source>
        <dbReference type="ARBA" id="ARBA00023263"/>
    </source>
</evidence>
<dbReference type="EMBL" id="LR134148">
    <property type="protein sequence ID" value="VEA36373.1"/>
    <property type="molecule type" value="Genomic_DNA"/>
</dbReference>
<dbReference type="InterPro" id="IPR009742">
    <property type="entry name" value="Curlin_rpt"/>
</dbReference>
<sequence length="77" mass="8097">MVTVADVGQGADNSTIELTQNGFRNNATIDQWNAKNSDITVGQYGGNNAALVNQTASDSSVMVRQVGFGNNATANQY</sequence>
<keyword evidence="3" id="KW-0732">Signal</keyword>
<protein>
    <submittedName>
        <fullName evidence="5">Major curlin subunit</fullName>
    </submittedName>
</protein>
<evidence type="ECO:0000313" key="6">
    <source>
        <dbReference type="Proteomes" id="UP000273655"/>
    </source>
</evidence>
<dbReference type="GO" id="GO:0007155">
    <property type="term" value="P:cell adhesion"/>
    <property type="evidence" value="ECO:0007669"/>
    <property type="project" value="InterPro"/>
</dbReference>
<keyword evidence="4" id="KW-0281">Fimbrium</keyword>
<dbReference type="Proteomes" id="UP000273655">
    <property type="component" value="Chromosome 1"/>
</dbReference>
<reference evidence="5 6" key="1">
    <citation type="submission" date="2018-12" db="EMBL/GenBank/DDBJ databases">
        <authorList>
            <consortium name="Pathogen Informatics"/>
        </authorList>
    </citation>
    <scope>NUCLEOTIDE SEQUENCE [LARGE SCALE GENOMIC DNA]</scope>
    <source>
        <strain evidence="5 6">NCTC8271</strain>
    </source>
</reference>
<evidence type="ECO:0000313" key="5">
    <source>
        <dbReference type="EMBL" id="VEA36373.1"/>
    </source>
</evidence>
<dbReference type="GO" id="GO:0009289">
    <property type="term" value="C:pilus"/>
    <property type="evidence" value="ECO:0007669"/>
    <property type="project" value="UniProtKB-SubCell"/>
</dbReference>
<name>A0A3S5DCX5_SALET</name>
<gene>
    <name evidence="5" type="primary">csgA</name>
    <name evidence="5" type="ORF">NCTC8271_02436</name>
</gene>